<dbReference type="EMBL" id="JBHTHU010000001">
    <property type="protein sequence ID" value="MFD0749121.1"/>
    <property type="molecule type" value="Genomic_DNA"/>
</dbReference>
<dbReference type="InterPro" id="IPR010985">
    <property type="entry name" value="Ribbon_hlx_hlx"/>
</dbReference>
<evidence type="ECO:0000256" key="1">
    <source>
        <dbReference type="SAM" id="MobiDB-lite"/>
    </source>
</evidence>
<name>A0ABW2YSW9_9SPHI</name>
<dbReference type="Proteomes" id="UP001596958">
    <property type="component" value="Unassembled WGS sequence"/>
</dbReference>
<dbReference type="InterPro" id="IPR013321">
    <property type="entry name" value="Arc_rbn_hlx_hlx"/>
</dbReference>
<proteinExistence type="predicted"/>
<gene>
    <name evidence="2" type="ORF">ACFQZS_03145</name>
</gene>
<accession>A0ABW2YSW9</accession>
<reference evidence="3" key="1">
    <citation type="journal article" date="2019" name="Int. J. Syst. Evol. Microbiol.">
        <title>The Global Catalogue of Microorganisms (GCM) 10K type strain sequencing project: providing services to taxonomists for standard genome sequencing and annotation.</title>
        <authorList>
            <consortium name="The Broad Institute Genomics Platform"/>
            <consortium name="The Broad Institute Genome Sequencing Center for Infectious Disease"/>
            <person name="Wu L."/>
            <person name="Ma J."/>
        </authorList>
    </citation>
    <scope>NUCLEOTIDE SEQUENCE [LARGE SCALE GENOMIC DNA]</scope>
    <source>
        <strain evidence="3">CCUG 63418</strain>
    </source>
</reference>
<dbReference type="RefSeq" id="WP_377097209.1">
    <property type="nucleotide sequence ID" value="NZ_JBHTHU010000001.1"/>
</dbReference>
<organism evidence="2 3">
    <name type="scientific">Mucilaginibacter calamicampi</name>
    <dbReference type="NCBI Taxonomy" id="1302352"/>
    <lineage>
        <taxon>Bacteria</taxon>
        <taxon>Pseudomonadati</taxon>
        <taxon>Bacteroidota</taxon>
        <taxon>Sphingobacteriia</taxon>
        <taxon>Sphingobacteriales</taxon>
        <taxon>Sphingobacteriaceae</taxon>
        <taxon>Mucilaginibacter</taxon>
    </lineage>
</organism>
<comment type="caution">
    <text evidence="2">The sequence shown here is derived from an EMBL/GenBank/DDBJ whole genome shotgun (WGS) entry which is preliminary data.</text>
</comment>
<sequence length="84" mass="9786">MEDYKNKLGALAGKLKQERPQTPIQQVQPVRAKAPKEKEVQFNNWLPKSLIKQVKRFALEQERTIKDVLIEALQHYLKTNSKST</sequence>
<feature type="region of interest" description="Disordered" evidence="1">
    <location>
        <begin position="1"/>
        <end position="32"/>
    </location>
</feature>
<protein>
    <recommendedName>
        <fullName evidence="4">CopG family transcriptional regulator</fullName>
    </recommendedName>
</protein>
<evidence type="ECO:0008006" key="4">
    <source>
        <dbReference type="Google" id="ProtNLM"/>
    </source>
</evidence>
<evidence type="ECO:0000313" key="2">
    <source>
        <dbReference type="EMBL" id="MFD0749121.1"/>
    </source>
</evidence>
<keyword evidence="3" id="KW-1185">Reference proteome</keyword>
<evidence type="ECO:0000313" key="3">
    <source>
        <dbReference type="Proteomes" id="UP001596958"/>
    </source>
</evidence>
<dbReference type="Gene3D" id="1.10.1220.10">
    <property type="entry name" value="Met repressor-like"/>
    <property type="match status" value="1"/>
</dbReference>
<dbReference type="SUPFAM" id="SSF47598">
    <property type="entry name" value="Ribbon-helix-helix"/>
    <property type="match status" value="1"/>
</dbReference>